<feature type="domain" description="NIF system FeS cluster assembly NifU N-terminal" evidence="2">
    <location>
        <begin position="7"/>
        <end position="123"/>
    </location>
</feature>
<accession>A0A1G6M728</accession>
<dbReference type="NCBIfam" id="TIGR01994">
    <property type="entry name" value="SUF_scaf_2"/>
    <property type="match status" value="1"/>
</dbReference>
<sequence length="141" mass="16091">MSLEDIYSEIILDYAKNTKNKRIIEDAHEKKGKNLSCGDEIKIFIKPENGIIKDVSFEGHGCIISQASAAIMCDTIKGKTVEEAEDFIEEVLKMARGEDFDKEKLGELDLFENIKDFPMRIKCFTLSWHTAKEDIEEIKEG</sequence>
<dbReference type="FunFam" id="3.90.1010.10:FF:000002">
    <property type="entry name" value="Iron-sulfur cluster assembly scaffold protein NifU"/>
    <property type="match status" value="1"/>
</dbReference>
<proteinExistence type="inferred from homology"/>
<dbReference type="EMBL" id="FMYV01000004">
    <property type="protein sequence ID" value="SDC51114.1"/>
    <property type="molecule type" value="Genomic_DNA"/>
</dbReference>
<dbReference type="GO" id="GO:0005506">
    <property type="term" value="F:iron ion binding"/>
    <property type="evidence" value="ECO:0007669"/>
    <property type="project" value="InterPro"/>
</dbReference>
<evidence type="ECO:0000313" key="4">
    <source>
        <dbReference type="Proteomes" id="UP000199322"/>
    </source>
</evidence>
<evidence type="ECO:0000313" key="3">
    <source>
        <dbReference type="EMBL" id="SDC51114.1"/>
    </source>
</evidence>
<organism evidence="3 4">
    <name type="scientific">Geotoga petraea</name>
    <dbReference type="NCBI Taxonomy" id="28234"/>
    <lineage>
        <taxon>Bacteria</taxon>
        <taxon>Thermotogati</taxon>
        <taxon>Thermotogota</taxon>
        <taxon>Thermotogae</taxon>
        <taxon>Petrotogales</taxon>
        <taxon>Petrotogaceae</taxon>
        <taxon>Geotoga</taxon>
    </lineage>
</organism>
<dbReference type="CDD" id="cd06664">
    <property type="entry name" value="IscU_like"/>
    <property type="match status" value="1"/>
</dbReference>
<dbReference type="InterPro" id="IPR002871">
    <property type="entry name" value="NIF_FeS_clus_asmbl_NifU_N"/>
</dbReference>
<dbReference type="GO" id="GO:0051536">
    <property type="term" value="F:iron-sulfur cluster binding"/>
    <property type="evidence" value="ECO:0007669"/>
    <property type="project" value="InterPro"/>
</dbReference>
<comment type="similarity">
    <text evidence="1">Belongs to the NifU family.</text>
</comment>
<keyword evidence="4" id="KW-1185">Reference proteome</keyword>
<reference evidence="3 4" key="1">
    <citation type="submission" date="2016-10" db="EMBL/GenBank/DDBJ databases">
        <authorList>
            <person name="de Groot N.N."/>
        </authorList>
    </citation>
    <scope>NUCLEOTIDE SEQUENCE [LARGE SCALE GENOMIC DNA]</scope>
    <source>
        <strain evidence="3 4">WG14</strain>
    </source>
</reference>
<dbReference type="PANTHER" id="PTHR10093">
    <property type="entry name" value="IRON-SULFUR CLUSTER ASSEMBLY ENZYME NIFU HOMOLOG"/>
    <property type="match status" value="1"/>
</dbReference>
<dbReference type="Gene3D" id="3.90.1010.10">
    <property type="match status" value="1"/>
</dbReference>
<name>A0A1G6M728_9BACT</name>
<dbReference type="AlphaFoldDB" id="A0A1G6M728"/>
<dbReference type="Pfam" id="PF01592">
    <property type="entry name" value="NifU_N"/>
    <property type="match status" value="1"/>
</dbReference>
<dbReference type="Proteomes" id="UP000199322">
    <property type="component" value="Unassembled WGS sequence"/>
</dbReference>
<evidence type="ECO:0000259" key="2">
    <source>
        <dbReference type="Pfam" id="PF01592"/>
    </source>
</evidence>
<gene>
    <name evidence="3" type="ORF">SAMN04488588_1250</name>
</gene>
<dbReference type="STRING" id="28234.SAMN04488588_1250"/>
<dbReference type="SUPFAM" id="SSF82649">
    <property type="entry name" value="SufE/NifU"/>
    <property type="match status" value="1"/>
</dbReference>
<dbReference type="GO" id="GO:0016226">
    <property type="term" value="P:iron-sulfur cluster assembly"/>
    <property type="evidence" value="ECO:0007669"/>
    <property type="project" value="InterPro"/>
</dbReference>
<evidence type="ECO:0000256" key="1">
    <source>
        <dbReference type="ARBA" id="ARBA00006420"/>
    </source>
</evidence>
<protein>
    <submittedName>
        <fullName evidence="3">Nitrogen fixation protein NifU</fullName>
    </submittedName>
</protein>